<protein>
    <submittedName>
        <fullName evidence="2">Uncharacterized protein</fullName>
    </submittedName>
</protein>
<dbReference type="PANTHER" id="PTHR35249">
    <property type="entry name" value="DYNEIN REGULATORY COMPLEX SUBUNIT 7"/>
    <property type="match status" value="1"/>
</dbReference>
<dbReference type="GO" id="GO:0031514">
    <property type="term" value="C:motile cilium"/>
    <property type="evidence" value="ECO:0007669"/>
    <property type="project" value="TreeGrafter"/>
</dbReference>
<organism evidence="2 3">
    <name type="scientific">Aquatica leii</name>
    <dbReference type="NCBI Taxonomy" id="1421715"/>
    <lineage>
        <taxon>Eukaryota</taxon>
        <taxon>Metazoa</taxon>
        <taxon>Ecdysozoa</taxon>
        <taxon>Arthropoda</taxon>
        <taxon>Hexapoda</taxon>
        <taxon>Insecta</taxon>
        <taxon>Pterygota</taxon>
        <taxon>Neoptera</taxon>
        <taxon>Endopterygota</taxon>
        <taxon>Coleoptera</taxon>
        <taxon>Polyphaga</taxon>
        <taxon>Elateriformia</taxon>
        <taxon>Elateroidea</taxon>
        <taxon>Lampyridae</taxon>
        <taxon>Luciolinae</taxon>
        <taxon>Aquatica</taxon>
    </lineage>
</organism>
<dbReference type="PANTHER" id="PTHR35249:SF2">
    <property type="entry name" value="DYNEIN REGULATORY COMPLEX SUBUNIT 7"/>
    <property type="match status" value="1"/>
</dbReference>
<feature type="compositionally biased region" description="Acidic residues" evidence="1">
    <location>
        <begin position="12"/>
        <end position="30"/>
    </location>
</feature>
<feature type="region of interest" description="Disordered" evidence="1">
    <location>
        <begin position="1"/>
        <end position="34"/>
    </location>
</feature>
<sequence length="198" mass="23049">MTDTQPSLTSEEASEEELSELGDEVNEETPQEPVVEEKPFSIFEILDAPRILPEPIDLTLDHVKQIQNELGIITLCWPDIKNPAFENRVEFPESYVKNSNKEKLLLLYAENFRRQFDKLHPFRKPLLLACRNEVGIMKMVCTTLRPTTLPYPEIENWQDCASFVGDYLNYEPLKAPTLLQSYQCNWKLSYYSPLITYN</sequence>
<gene>
    <name evidence="2" type="ORF">RN001_000786</name>
</gene>
<dbReference type="GO" id="GO:0030317">
    <property type="term" value="P:flagellated sperm motility"/>
    <property type="evidence" value="ECO:0007669"/>
    <property type="project" value="TreeGrafter"/>
</dbReference>
<dbReference type="AlphaFoldDB" id="A0AAN7PAJ3"/>
<accession>A0AAN7PAJ3</accession>
<evidence type="ECO:0000256" key="1">
    <source>
        <dbReference type="SAM" id="MobiDB-lite"/>
    </source>
</evidence>
<evidence type="ECO:0000313" key="2">
    <source>
        <dbReference type="EMBL" id="KAK4884515.1"/>
    </source>
</evidence>
<proteinExistence type="predicted"/>
<dbReference type="Proteomes" id="UP001353858">
    <property type="component" value="Unassembled WGS sequence"/>
</dbReference>
<evidence type="ECO:0000313" key="3">
    <source>
        <dbReference type="Proteomes" id="UP001353858"/>
    </source>
</evidence>
<dbReference type="InterPro" id="IPR033551">
    <property type="entry name" value="DRC7/lobo"/>
</dbReference>
<name>A0AAN7PAJ3_9COLE</name>
<keyword evidence="3" id="KW-1185">Reference proteome</keyword>
<reference evidence="3" key="1">
    <citation type="submission" date="2023-01" db="EMBL/GenBank/DDBJ databases">
        <title>Key to firefly adult light organ development and bioluminescence: homeobox transcription factors regulate luciferase expression and transportation to peroxisome.</title>
        <authorList>
            <person name="Fu X."/>
        </authorList>
    </citation>
    <scope>NUCLEOTIDE SEQUENCE [LARGE SCALE GENOMIC DNA]</scope>
</reference>
<comment type="caution">
    <text evidence="2">The sequence shown here is derived from an EMBL/GenBank/DDBJ whole genome shotgun (WGS) entry which is preliminary data.</text>
</comment>
<dbReference type="EMBL" id="JARPUR010000001">
    <property type="protein sequence ID" value="KAK4884515.1"/>
    <property type="molecule type" value="Genomic_DNA"/>
</dbReference>